<dbReference type="GO" id="GO:0005829">
    <property type="term" value="C:cytosol"/>
    <property type="evidence" value="ECO:0007669"/>
    <property type="project" value="TreeGrafter"/>
</dbReference>
<dbReference type="GO" id="GO:0102682">
    <property type="term" value="F:cytokinin riboside 5'-monophosphate phosphoribohydrolase activity"/>
    <property type="evidence" value="ECO:0007669"/>
    <property type="project" value="RHEA"/>
</dbReference>
<dbReference type="Proteomes" id="UP000014601">
    <property type="component" value="Unassembled WGS sequence"/>
</dbReference>
<feature type="region of interest" description="Disordered" evidence="2">
    <location>
        <begin position="1"/>
        <end position="43"/>
    </location>
</feature>
<protein>
    <recommendedName>
        <fullName evidence="1">Cytokinin riboside 5'-monophosphate phosphoribohydrolase</fullName>
        <ecNumber evidence="1">3.2.2.n1</ecNumber>
    </recommendedName>
</protein>
<evidence type="ECO:0000256" key="1">
    <source>
        <dbReference type="RuleBase" id="RU363015"/>
    </source>
</evidence>
<evidence type="ECO:0000313" key="4">
    <source>
        <dbReference type="Proteomes" id="UP000014601"/>
    </source>
</evidence>
<accession>S4GXV3</accession>
<reference evidence="3 4" key="1">
    <citation type="submission" date="2013-06" db="EMBL/GenBank/DDBJ databases">
        <authorList>
            <person name="Weinstock G."/>
            <person name="Sodergren E."/>
            <person name="Lobos E.A."/>
            <person name="Fulton L."/>
            <person name="Fulton R."/>
            <person name="Courtney L."/>
            <person name="Fronick C."/>
            <person name="O'Laughlin M."/>
            <person name="Godfrey J."/>
            <person name="Wilson R.M."/>
            <person name="Miner T."/>
            <person name="Farmer C."/>
            <person name="Delehaunty K."/>
            <person name="Cordes M."/>
            <person name="Minx P."/>
            <person name="Tomlinson C."/>
            <person name="Chen J."/>
            <person name="Wollam A."/>
            <person name="Pepin K.H."/>
            <person name="Bhonagiri V."/>
            <person name="Zhang X."/>
            <person name="Warren W."/>
            <person name="Mitreva M."/>
            <person name="Mardis E.R."/>
            <person name="Wilson R.K."/>
        </authorList>
    </citation>
    <scope>NUCLEOTIDE SEQUENCE [LARGE SCALE GENOMIC DNA]</scope>
    <source>
        <strain evidence="3 4">JCP7719</strain>
    </source>
</reference>
<comment type="similarity">
    <text evidence="1">Belongs to the LOG family.</text>
</comment>
<evidence type="ECO:0000256" key="2">
    <source>
        <dbReference type="SAM" id="MobiDB-lite"/>
    </source>
</evidence>
<dbReference type="InterPro" id="IPR031100">
    <property type="entry name" value="LOG_fam"/>
</dbReference>
<name>S4GXV3_9BIFI</name>
<proteinExistence type="inferred from homology"/>
<dbReference type="PANTHER" id="PTHR43393">
    <property type="entry name" value="CYTOKININ RIBOSIDE 5'-MONOPHOSPHATE PHOSPHORIBOHYDROLASE"/>
    <property type="match status" value="1"/>
</dbReference>
<keyword evidence="1" id="KW-0203">Cytokinin biosynthesis</keyword>
<dbReference type="EMBL" id="ATJO01000056">
    <property type="protein sequence ID" value="EPI50765.1"/>
    <property type="molecule type" value="Genomic_DNA"/>
</dbReference>
<dbReference type="Pfam" id="PF03641">
    <property type="entry name" value="Lysine_decarbox"/>
    <property type="match status" value="1"/>
</dbReference>
<comment type="catalytic activity">
    <reaction evidence="1">
        <text>N(6)-(dimethylallyl)adenosine 5'-phosphate + H2O = N(6)-dimethylallyladenine + D-ribose 5-phosphate</text>
        <dbReference type="Rhea" id="RHEA:48560"/>
        <dbReference type="ChEBI" id="CHEBI:15377"/>
        <dbReference type="ChEBI" id="CHEBI:17660"/>
        <dbReference type="ChEBI" id="CHEBI:57526"/>
        <dbReference type="ChEBI" id="CHEBI:78346"/>
        <dbReference type="EC" id="3.2.2.n1"/>
    </reaction>
</comment>
<dbReference type="AlphaFoldDB" id="S4GXV3"/>
<evidence type="ECO:0000313" key="3">
    <source>
        <dbReference type="EMBL" id="EPI50765.1"/>
    </source>
</evidence>
<dbReference type="InterPro" id="IPR052341">
    <property type="entry name" value="LOG_family_nucleotidases"/>
</dbReference>
<feature type="compositionally biased region" description="Low complexity" evidence="2">
    <location>
        <begin position="1"/>
        <end position="18"/>
    </location>
</feature>
<dbReference type="PATRIC" id="fig|1261061.4.peg.624"/>
<dbReference type="NCBIfam" id="TIGR00730">
    <property type="entry name" value="Rossman fold protein, TIGR00730 family"/>
    <property type="match status" value="1"/>
</dbReference>
<dbReference type="PANTHER" id="PTHR43393:SF2">
    <property type="entry name" value="CYTOKININ RIBOSIDE 5'-MONOPHOSPHATE PHOSPHORIBOHYDROLASE"/>
    <property type="match status" value="1"/>
</dbReference>
<dbReference type="InterPro" id="IPR005269">
    <property type="entry name" value="LOG"/>
</dbReference>
<sequence length="290" mass="31843">MVSNNNLDNLGNLGNLDNPGKSDNPDNSCDLRSQNTEQNSPWKDTYYSGAVMMRGPMIPKESTTETLLQHDLPNGDSHNNYAWQGLDPWRVLRIQAEFVDGFDALAKLGLAVSVFGSARIKPDEPEYNSARIMGKELVKRGFSVITGGGPGIMEAANRGAAEGGGTSVGLGIELPHEQGLNKWVNLGMQFRYFFVRKTMFLKYSSGIIVCPGGFGTMDELFESLTLVQTHKVSKIPVVLFGSEYWKGLMNWIETTVKERGLISSFDPSLLAITDDPLEAVRIASGDKFIN</sequence>
<dbReference type="RefSeq" id="WP_020759418.1">
    <property type="nucleotide sequence ID" value="NZ_KE348083.1"/>
</dbReference>
<dbReference type="Gene3D" id="3.40.50.450">
    <property type="match status" value="1"/>
</dbReference>
<organism evidence="3 4">
    <name type="scientific">Gardnerella pickettii JCP7719</name>
    <dbReference type="NCBI Taxonomy" id="1261061"/>
    <lineage>
        <taxon>Bacteria</taxon>
        <taxon>Bacillati</taxon>
        <taxon>Actinomycetota</taxon>
        <taxon>Actinomycetes</taxon>
        <taxon>Bifidobacteriales</taxon>
        <taxon>Bifidobacteriaceae</taxon>
        <taxon>Gardnerella</taxon>
        <taxon>Gardnerella pickettii</taxon>
    </lineage>
</organism>
<dbReference type="SUPFAM" id="SSF102405">
    <property type="entry name" value="MCP/YpsA-like"/>
    <property type="match status" value="1"/>
</dbReference>
<gene>
    <name evidence="3" type="ORF">HMPREF1576_00714</name>
</gene>
<keyword evidence="1" id="KW-0378">Hydrolase</keyword>
<comment type="catalytic activity">
    <reaction evidence="1">
        <text>9-ribosyl-trans-zeatin 5'-phosphate + H2O = trans-zeatin + D-ribose 5-phosphate</text>
        <dbReference type="Rhea" id="RHEA:48564"/>
        <dbReference type="ChEBI" id="CHEBI:15377"/>
        <dbReference type="ChEBI" id="CHEBI:16522"/>
        <dbReference type="ChEBI" id="CHEBI:78346"/>
        <dbReference type="ChEBI" id="CHEBI:87947"/>
        <dbReference type="EC" id="3.2.2.n1"/>
    </reaction>
</comment>
<dbReference type="FunFam" id="3.40.50.450:FF:000011">
    <property type="entry name" value="TIGR00730 family Rossman fold protein"/>
    <property type="match status" value="1"/>
</dbReference>
<feature type="compositionally biased region" description="Polar residues" evidence="2">
    <location>
        <begin position="25"/>
        <end position="42"/>
    </location>
</feature>
<comment type="caution">
    <text evidence="3">The sequence shown here is derived from an EMBL/GenBank/DDBJ whole genome shotgun (WGS) entry which is preliminary data.</text>
</comment>
<dbReference type="EC" id="3.2.2.n1" evidence="1"/>
<dbReference type="HOGENOM" id="CLU_058336_0_4_11"/>
<dbReference type="GO" id="GO:0009691">
    <property type="term" value="P:cytokinin biosynthetic process"/>
    <property type="evidence" value="ECO:0007669"/>
    <property type="project" value="UniProtKB-UniRule"/>
</dbReference>